<dbReference type="AlphaFoldDB" id="A0A9P9E9H4"/>
<dbReference type="OrthoDB" id="4187105at2759"/>
<evidence type="ECO:0000313" key="1">
    <source>
        <dbReference type="EMBL" id="KAH7133101.1"/>
    </source>
</evidence>
<evidence type="ECO:0000313" key="2">
    <source>
        <dbReference type="Proteomes" id="UP000717696"/>
    </source>
</evidence>
<sequence length="325" mass="35685">MAQPSAAVLAASGISSSPQTLPVGRGLCFVAGGIVLKPSDDDAESQWVAQLMTKMMQDLTSKAYRLPRPITVANNPDSFVYDGWTASSLPLGHAGETIQFQHVLHVSRAFHPDIAKLGVSKPLFLTTIRNRSHEADLVTRGEKDLNDVADVNAEVLSIFRGALDDLKSLEQPLPKDLASQAIQGDLTGNVFFDSQSADPPGIIDMALYWQPPEYAEAIVITDGLAWHRQGRDLMEMLGVDGIRLQLLVRALFRRCITFAINSGMNFVRLRAPRVDFRGAARIVRTLIDEAKVASVNVEFVSRQSSLPRVGRRRRDSSQHGTLVNF</sequence>
<gene>
    <name evidence="1" type="ORF">B0J13DRAFT_641716</name>
</gene>
<protein>
    <submittedName>
        <fullName evidence="1">Phosphotransferase family protein</fullName>
    </submittedName>
</protein>
<accession>A0A9P9E9H4</accession>
<dbReference type="EMBL" id="JAGMUU010000018">
    <property type="protein sequence ID" value="KAH7133101.1"/>
    <property type="molecule type" value="Genomic_DNA"/>
</dbReference>
<organism evidence="1 2">
    <name type="scientific">Dactylonectria estremocensis</name>
    <dbReference type="NCBI Taxonomy" id="1079267"/>
    <lineage>
        <taxon>Eukaryota</taxon>
        <taxon>Fungi</taxon>
        <taxon>Dikarya</taxon>
        <taxon>Ascomycota</taxon>
        <taxon>Pezizomycotina</taxon>
        <taxon>Sordariomycetes</taxon>
        <taxon>Hypocreomycetidae</taxon>
        <taxon>Hypocreales</taxon>
        <taxon>Nectriaceae</taxon>
        <taxon>Dactylonectria</taxon>
    </lineage>
</organism>
<comment type="caution">
    <text evidence="1">The sequence shown here is derived from an EMBL/GenBank/DDBJ whole genome shotgun (WGS) entry which is preliminary data.</text>
</comment>
<reference evidence="1" key="1">
    <citation type="journal article" date="2021" name="Nat. Commun.">
        <title>Genetic determinants of endophytism in the Arabidopsis root mycobiome.</title>
        <authorList>
            <person name="Mesny F."/>
            <person name="Miyauchi S."/>
            <person name="Thiergart T."/>
            <person name="Pickel B."/>
            <person name="Atanasova L."/>
            <person name="Karlsson M."/>
            <person name="Huettel B."/>
            <person name="Barry K.W."/>
            <person name="Haridas S."/>
            <person name="Chen C."/>
            <person name="Bauer D."/>
            <person name="Andreopoulos W."/>
            <person name="Pangilinan J."/>
            <person name="LaButti K."/>
            <person name="Riley R."/>
            <person name="Lipzen A."/>
            <person name="Clum A."/>
            <person name="Drula E."/>
            <person name="Henrissat B."/>
            <person name="Kohler A."/>
            <person name="Grigoriev I.V."/>
            <person name="Martin F.M."/>
            <person name="Hacquard S."/>
        </authorList>
    </citation>
    <scope>NUCLEOTIDE SEQUENCE</scope>
    <source>
        <strain evidence="1">MPI-CAGE-AT-0021</strain>
    </source>
</reference>
<keyword evidence="2" id="KW-1185">Reference proteome</keyword>
<dbReference type="Proteomes" id="UP000717696">
    <property type="component" value="Unassembled WGS sequence"/>
</dbReference>
<name>A0A9P9E9H4_9HYPO</name>
<proteinExistence type="predicted"/>